<dbReference type="Gene3D" id="2.40.50.230">
    <property type="entry name" value="Gp5 N-terminal domain"/>
    <property type="match status" value="1"/>
</dbReference>
<dbReference type="RefSeq" id="WP_153747336.1">
    <property type="nucleotide sequence ID" value="NZ_BAAADI010000006.1"/>
</dbReference>
<feature type="domain" description="Gp5/Type VI secretion system Vgr protein OB-fold" evidence="1">
    <location>
        <begin position="9"/>
        <end position="83"/>
    </location>
</feature>
<proteinExistence type="predicted"/>
<name>A0A844BJ36_9RHOB</name>
<accession>A0A844BJ36</accession>
<dbReference type="AlphaFoldDB" id="A0A844BJ36"/>
<evidence type="ECO:0000313" key="2">
    <source>
        <dbReference type="EMBL" id="MRH20017.1"/>
    </source>
</evidence>
<dbReference type="EMBL" id="WJPO01000003">
    <property type="protein sequence ID" value="MRH20017.1"/>
    <property type="molecule type" value="Genomic_DNA"/>
</dbReference>
<reference evidence="2 3" key="1">
    <citation type="submission" date="2019-11" db="EMBL/GenBank/DDBJ databases">
        <title>Draft Whole-Genome sequence of the marine photosynthetic bacterium Rhodovulum strictum DSM 11289.</title>
        <authorList>
            <person name="Kyndt J.A."/>
            <person name="Meyer T.E."/>
        </authorList>
    </citation>
    <scope>NUCLEOTIDE SEQUENCE [LARGE SCALE GENOMIC DNA]</scope>
    <source>
        <strain evidence="2 3">DSM 11289</strain>
    </source>
</reference>
<keyword evidence="3" id="KW-1185">Reference proteome</keyword>
<protein>
    <submittedName>
        <fullName evidence="2">Baseplate assembly protein</fullName>
    </submittedName>
</protein>
<dbReference type="InterPro" id="IPR037026">
    <property type="entry name" value="Vgr_OB-fold_dom_sf"/>
</dbReference>
<dbReference type="Proteomes" id="UP000466730">
    <property type="component" value="Unassembled WGS sequence"/>
</dbReference>
<dbReference type="OrthoDB" id="9762420at2"/>
<comment type="caution">
    <text evidence="2">The sequence shown here is derived from an EMBL/GenBank/DDBJ whole genome shotgun (WGS) entry which is preliminary data.</text>
</comment>
<evidence type="ECO:0000313" key="3">
    <source>
        <dbReference type="Proteomes" id="UP000466730"/>
    </source>
</evidence>
<gene>
    <name evidence="2" type="ORF">GH815_03335</name>
</gene>
<dbReference type="InterPro" id="IPR006531">
    <property type="entry name" value="Gp5/Vgr_OB"/>
</dbReference>
<dbReference type="SUPFAM" id="SSF69255">
    <property type="entry name" value="gp5 N-terminal domain-like"/>
    <property type="match status" value="1"/>
</dbReference>
<sequence length="169" mass="17520">MTQRYYGKYRGTVLNNVDPMMMGRIQAMVTDVSSVALSSWAMPCFPVAGLQTGSVAVPPIGAGVWIEFEQGDPDHPIWSGCFFGSAAEVPALHLMTPPALSALTMQTLGQNGVTVTDLPGPTGGIVIKTTAGASLIVNDTGIYIQNGRGASITLIGPTVTVNNGALTVI</sequence>
<organism evidence="2 3">
    <name type="scientific">Rhodovulum strictum</name>
    <dbReference type="NCBI Taxonomy" id="58314"/>
    <lineage>
        <taxon>Bacteria</taxon>
        <taxon>Pseudomonadati</taxon>
        <taxon>Pseudomonadota</taxon>
        <taxon>Alphaproteobacteria</taxon>
        <taxon>Rhodobacterales</taxon>
        <taxon>Paracoccaceae</taxon>
        <taxon>Rhodovulum</taxon>
    </lineage>
</organism>
<dbReference type="Pfam" id="PF04717">
    <property type="entry name" value="Phage_base_V"/>
    <property type="match status" value="1"/>
</dbReference>
<evidence type="ECO:0000259" key="1">
    <source>
        <dbReference type="Pfam" id="PF04717"/>
    </source>
</evidence>